<proteinExistence type="predicted"/>
<reference evidence="2 3" key="1">
    <citation type="submission" date="2017-07" db="EMBL/GenBank/DDBJ databases">
        <title>The new phylogeny of genus Mycobacterium.</title>
        <authorList>
            <person name="Tortoli E."/>
            <person name="Trovato A."/>
            <person name="Cirillo D.M."/>
        </authorList>
    </citation>
    <scope>NUCLEOTIDE SEQUENCE [LARGE SCALE GENOMIC DNA]</scope>
    <source>
        <strain evidence="2 3">ATCC 33027</strain>
    </source>
</reference>
<dbReference type="PANTHER" id="PTHR34075">
    <property type="entry name" value="BLR3430 PROTEIN"/>
    <property type="match status" value="1"/>
</dbReference>
<dbReference type="Proteomes" id="UP000216063">
    <property type="component" value="Unassembled WGS sequence"/>
</dbReference>
<dbReference type="RefSeq" id="WP_094483067.1">
    <property type="nucleotide sequence ID" value="NZ_NOZR01000020.1"/>
</dbReference>
<evidence type="ECO:0000313" key="3">
    <source>
        <dbReference type="Proteomes" id="UP000216063"/>
    </source>
</evidence>
<dbReference type="PANTHER" id="PTHR34075:SF5">
    <property type="entry name" value="BLR3430 PROTEIN"/>
    <property type="match status" value="1"/>
</dbReference>
<dbReference type="InterPro" id="IPR012340">
    <property type="entry name" value="NA-bd_OB-fold"/>
</dbReference>
<sequence>MELNVKPVPIPDPVSAFYWENAKNGRLTVQGFEGLDIRQHPPGPTPEIPGGGPAGAVPIAVEVSGRGTLYSFTVLRQPFHPGFLDAVPLLIGLTELDDAPGVRIMTNIVEADPDELVIGMPMEVVFEPRADMAIPQFRPVRTP</sequence>
<keyword evidence="3" id="KW-1185">Reference proteome</keyword>
<name>A0A255DDI9_9MYCO</name>
<dbReference type="SUPFAM" id="SSF50249">
    <property type="entry name" value="Nucleic acid-binding proteins"/>
    <property type="match status" value="1"/>
</dbReference>
<evidence type="ECO:0000313" key="2">
    <source>
        <dbReference type="EMBL" id="OYN76691.1"/>
    </source>
</evidence>
<dbReference type="OrthoDB" id="4560079at2"/>
<gene>
    <name evidence="2" type="ORF">CG716_21105</name>
</gene>
<accession>A0A255DDI9</accession>
<organism evidence="2 3">
    <name type="scientific">Mycolicibacterium sphagni</name>
    <dbReference type="NCBI Taxonomy" id="1786"/>
    <lineage>
        <taxon>Bacteria</taxon>
        <taxon>Bacillati</taxon>
        <taxon>Actinomycetota</taxon>
        <taxon>Actinomycetes</taxon>
        <taxon>Mycobacteriales</taxon>
        <taxon>Mycobacteriaceae</taxon>
        <taxon>Mycolicibacterium</taxon>
    </lineage>
</organism>
<evidence type="ECO:0000259" key="1">
    <source>
        <dbReference type="Pfam" id="PF01796"/>
    </source>
</evidence>
<dbReference type="EMBL" id="NOZR01000020">
    <property type="protein sequence ID" value="OYN76691.1"/>
    <property type="molecule type" value="Genomic_DNA"/>
</dbReference>
<dbReference type="AlphaFoldDB" id="A0A255DDI9"/>
<dbReference type="InterPro" id="IPR052513">
    <property type="entry name" value="Thioester_dehydratase-like"/>
</dbReference>
<dbReference type="InterPro" id="IPR002878">
    <property type="entry name" value="ChsH2_C"/>
</dbReference>
<dbReference type="Pfam" id="PF01796">
    <property type="entry name" value="OB_ChsH2_C"/>
    <property type="match status" value="1"/>
</dbReference>
<protein>
    <recommendedName>
        <fullName evidence="1">ChsH2 C-terminal OB-fold domain-containing protein</fullName>
    </recommendedName>
</protein>
<comment type="caution">
    <text evidence="2">The sequence shown here is derived from an EMBL/GenBank/DDBJ whole genome shotgun (WGS) entry which is preliminary data.</text>
</comment>
<feature type="domain" description="ChsH2 C-terminal OB-fold" evidence="1">
    <location>
        <begin position="61"/>
        <end position="127"/>
    </location>
</feature>